<dbReference type="AlphaFoldDB" id="A0A7L5E5L1"/>
<protein>
    <recommendedName>
        <fullName evidence="3">Lipoprotein</fullName>
    </recommendedName>
</protein>
<organism evidence="1 2">
    <name type="scientific">Mucilaginibacter robiniae</name>
    <dbReference type="NCBI Taxonomy" id="2728022"/>
    <lineage>
        <taxon>Bacteria</taxon>
        <taxon>Pseudomonadati</taxon>
        <taxon>Bacteroidota</taxon>
        <taxon>Sphingobacteriia</taxon>
        <taxon>Sphingobacteriales</taxon>
        <taxon>Sphingobacteriaceae</taxon>
        <taxon>Mucilaginibacter</taxon>
    </lineage>
</organism>
<dbReference type="EMBL" id="CP051682">
    <property type="protein sequence ID" value="QJD97599.1"/>
    <property type="molecule type" value="Genomic_DNA"/>
</dbReference>
<name>A0A7L5E5L1_9SPHI</name>
<proteinExistence type="predicted"/>
<evidence type="ECO:0000313" key="1">
    <source>
        <dbReference type="EMBL" id="QJD97599.1"/>
    </source>
</evidence>
<gene>
    <name evidence="1" type="ORF">HH214_17815</name>
</gene>
<reference evidence="1 2" key="1">
    <citation type="submission" date="2020-04" db="EMBL/GenBank/DDBJ databases">
        <title>Genome sequencing of novel species.</title>
        <authorList>
            <person name="Heo J."/>
            <person name="Kim S.-J."/>
            <person name="Kim J.-S."/>
            <person name="Hong S.-B."/>
            <person name="Kwon S.-W."/>
        </authorList>
    </citation>
    <scope>NUCLEOTIDE SEQUENCE [LARGE SCALE GENOMIC DNA]</scope>
    <source>
        <strain evidence="1 2">F39-2</strain>
    </source>
</reference>
<dbReference type="PROSITE" id="PS51257">
    <property type="entry name" value="PROKAR_LIPOPROTEIN"/>
    <property type="match status" value="1"/>
</dbReference>
<evidence type="ECO:0008006" key="3">
    <source>
        <dbReference type="Google" id="ProtNLM"/>
    </source>
</evidence>
<evidence type="ECO:0000313" key="2">
    <source>
        <dbReference type="Proteomes" id="UP000503278"/>
    </source>
</evidence>
<keyword evidence="2" id="KW-1185">Reference proteome</keyword>
<dbReference type="RefSeq" id="WP_169609914.1">
    <property type="nucleotide sequence ID" value="NZ_CP051682.1"/>
</dbReference>
<dbReference type="Proteomes" id="UP000503278">
    <property type="component" value="Chromosome"/>
</dbReference>
<accession>A0A7L5E5L1</accession>
<dbReference type="KEGG" id="mrob:HH214_17815"/>
<sequence length="107" mass="11632">MKNLNLNGLFISPILVALLTILGCKKTSNVIEADGAIKDTGSVAADGCGWIIVINSIYYHPDNLMGNYEVNNLNVHVKYTLDNSTKFGCGINANTLPVIHIKSIEKR</sequence>